<gene>
    <name evidence="2" type="ORF">KIV56_10135</name>
</gene>
<dbReference type="Pfam" id="PF07690">
    <property type="entry name" value="MFS_1"/>
    <property type="match status" value="1"/>
</dbReference>
<keyword evidence="1" id="KW-0472">Membrane</keyword>
<dbReference type="Proteomes" id="UP001212421">
    <property type="component" value="Chromosome"/>
</dbReference>
<keyword evidence="1" id="KW-1133">Transmembrane helix</keyword>
<dbReference type="Gene3D" id="1.20.1250.20">
    <property type="entry name" value="MFS general substrate transporter like domains"/>
    <property type="match status" value="1"/>
</dbReference>
<dbReference type="InterPro" id="IPR011701">
    <property type="entry name" value="MFS"/>
</dbReference>
<name>A0ABY7NAW6_9MICO</name>
<dbReference type="RefSeq" id="WP_281533426.1">
    <property type="nucleotide sequence ID" value="NZ_CP075584.1"/>
</dbReference>
<evidence type="ECO:0000313" key="2">
    <source>
        <dbReference type="EMBL" id="WBM78937.1"/>
    </source>
</evidence>
<dbReference type="InterPro" id="IPR036259">
    <property type="entry name" value="MFS_trans_sf"/>
</dbReference>
<dbReference type="SUPFAM" id="SSF103473">
    <property type="entry name" value="MFS general substrate transporter"/>
    <property type="match status" value="1"/>
</dbReference>
<feature type="transmembrane region" description="Helical" evidence="1">
    <location>
        <begin position="163"/>
        <end position="183"/>
    </location>
</feature>
<protein>
    <submittedName>
        <fullName evidence="2">MFS transporter</fullName>
    </submittedName>
</protein>
<feature type="transmembrane region" description="Helical" evidence="1">
    <location>
        <begin position="20"/>
        <end position="42"/>
    </location>
</feature>
<feature type="transmembrane region" description="Helical" evidence="1">
    <location>
        <begin position="82"/>
        <end position="108"/>
    </location>
</feature>
<evidence type="ECO:0000256" key="1">
    <source>
        <dbReference type="SAM" id="Phobius"/>
    </source>
</evidence>
<sequence length="199" mass="20426">MFRLTISAVPFLLPLLFQDAFGWSPVLAGSLVLALFAGNMAIKPVTTPLLRRFGFRRVLLSATTGAALSMALAALLTVETPVVIIVVLMVFSGVVRSVGFTGYNTIAFADVGHGQMTAANTLASTLQQLAAGFGIACGAIALRAGSALVGADALGALGAGSEAFRVAFLLLALLTVPAVVEAWRLSPGAGENIRPSRQA</sequence>
<feature type="transmembrane region" description="Helical" evidence="1">
    <location>
        <begin position="54"/>
        <end position="76"/>
    </location>
</feature>
<organism evidence="2 3">
    <name type="scientific">Cryobacterium breve</name>
    <dbReference type="NCBI Taxonomy" id="1259258"/>
    <lineage>
        <taxon>Bacteria</taxon>
        <taxon>Bacillati</taxon>
        <taxon>Actinomycetota</taxon>
        <taxon>Actinomycetes</taxon>
        <taxon>Micrococcales</taxon>
        <taxon>Microbacteriaceae</taxon>
        <taxon>Cryobacterium</taxon>
    </lineage>
</organism>
<reference evidence="2 3" key="1">
    <citation type="submission" date="2021-05" db="EMBL/GenBank/DDBJ databases">
        <authorList>
            <person name="Kumar R."/>
            <person name="Kumar A."/>
            <person name="Mukhia S."/>
        </authorList>
    </citation>
    <scope>NUCLEOTIDE SEQUENCE [LARGE SCALE GENOMIC DNA]</scope>
    <source>
        <strain evidence="2 3">ERMR7:08</strain>
    </source>
</reference>
<keyword evidence="3" id="KW-1185">Reference proteome</keyword>
<keyword evidence="1" id="KW-0812">Transmembrane</keyword>
<proteinExistence type="predicted"/>
<evidence type="ECO:0000313" key="3">
    <source>
        <dbReference type="Proteomes" id="UP001212421"/>
    </source>
</evidence>
<accession>A0ABY7NAW6</accession>
<dbReference type="EMBL" id="CP075584">
    <property type="protein sequence ID" value="WBM78937.1"/>
    <property type="molecule type" value="Genomic_DNA"/>
</dbReference>
<feature type="transmembrane region" description="Helical" evidence="1">
    <location>
        <begin position="129"/>
        <end position="151"/>
    </location>
</feature>